<organism evidence="1 2">
    <name type="scientific">Ruegeria denitrificans</name>
    <dbReference type="NCBI Taxonomy" id="1715692"/>
    <lineage>
        <taxon>Bacteria</taxon>
        <taxon>Pseudomonadati</taxon>
        <taxon>Pseudomonadota</taxon>
        <taxon>Alphaproteobacteria</taxon>
        <taxon>Rhodobacterales</taxon>
        <taxon>Roseobacteraceae</taxon>
        <taxon>Ruegeria</taxon>
    </lineage>
</organism>
<dbReference type="SUPFAM" id="SSF53335">
    <property type="entry name" value="S-adenosyl-L-methionine-dependent methyltransferases"/>
    <property type="match status" value="1"/>
</dbReference>
<gene>
    <name evidence="1" type="ORF">RUE5091_01096</name>
</gene>
<dbReference type="GO" id="GO:0016811">
    <property type="term" value="F:hydrolase activity, acting on carbon-nitrogen (but not peptide) bonds, in linear amides"/>
    <property type="evidence" value="ECO:0007669"/>
    <property type="project" value="TreeGrafter"/>
</dbReference>
<dbReference type="SUPFAM" id="SSF102588">
    <property type="entry name" value="LmbE-like"/>
    <property type="match status" value="1"/>
</dbReference>
<name>A0A0P1IGU9_9RHOB</name>
<dbReference type="InterPro" id="IPR003737">
    <property type="entry name" value="GlcNAc_PI_deacetylase-related"/>
</dbReference>
<dbReference type="PANTHER" id="PTHR12993:SF11">
    <property type="entry name" value="N-ACETYLGLUCOSAMINYL-PHOSPHATIDYLINOSITOL DE-N-ACETYLASE"/>
    <property type="match status" value="1"/>
</dbReference>
<proteinExistence type="predicted"/>
<dbReference type="STRING" id="1715692.RUE5091_01096"/>
<dbReference type="EMBL" id="CYUD01000003">
    <property type="protein sequence ID" value="CUJ91415.1"/>
    <property type="molecule type" value="Genomic_DNA"/>
</dbReference>
<protein>
    <submittedName>
        <fullName evidence="1">Uncharacterized protein</fullName>
    </submittedName>
</protein>
<sequence>MNIAVCWPLMPVNTSIDSERAALVNIPSYEEVIASTDFRDDLASLNAAIADGLTQAGEPVAINGNVCYEHMQRDFHLQDLSLGMEPKRRALHQMAQGSSCFAEVGVAGGHAALLALHSNPSLTFIGIDLGQRLRATWPPVEIYVPIVFKWFEDKFPGRVRFYLSDAREGLRQAANERPFSSIDLLHLDAMKKGRISELEAVWPGLAGRCYLLQGDNKNGFVKASSEQLIAEGRARRVTSSSYKNVANANFDVLETGPDVAAGKVSLASLSDDRILVCVCHQDDETLFCGSTLGHLKDCADVTIASFFRPAPNRKDTDTREAAMQRVCDLLGAKRIQFPFAVERDHRLLRRFIQMPSATDQNPPEIRRPLHRHPLFNLLEGSAFALMQQYKPSTVITHNHVGEYGHIEHVMLHHAVSHAAKRYQEARVLNFGVGLPEADLVVPAQPEQKNRLYDEYMPQWNGRRMYDFALSDETFVSHNISDAEG</sequence>
<dbReference type="Pfam" id="PF02585">
    <property type="entry name" value="PIG-L"/>
    <property type="match status" value="1"/>
</dbReference>
<dbReference type="InterPro" id="IPR029063">
    <property type="entry name" value="SAM-dependent_MTases_sf"/>
</dbReference>
<dbReference type="AlphaFoldDB" id="A0A0P1IGU9"/>
<dbReference type="Proteomes" id="UP000051260">
    <property type="component" value="Unassembled WGS sequence"/>
</dbReference>
<evidence type="ECO:0000313" key="2">
    <source>
        <dbReference type="Proteomes" id="UP000051260"/>
    </source>
</evidence>
<reference evidence="2" key="1">
    <citation type="submission" date="2015-09" db="EMBL/GenBank/DDBJ databases">
        <authorList>
            <person name="Rodrigo-Torres L."/>
            <person name="Arahal D.R."/>
        </authorList>
    </citation>
    <scope>NUCLEOTIDE SEQUENCE [LARGE SCALE GENOMIC DNA]</scope>
    <source>
        <strain evidence="2">CECT 5091</strain>
    </source>
</reference>
<dbReference type="Gene3D" id="3.40.50.150">
    <property type="entry name" value="Vaccinia Virus protein VP39"/>
    <property type="match status" value="1"/>
</dbReference>
<keyword evidence="2" id="KW-1185">Reference proteome</keyword>
<dbReference type="Gene3D" id="3.40.50.10320">
    <property type="entry name" value="LmbE-like"/>
    <property type="match status" value="1"/>
</dbReference>
<dbReference type="InterPro" id="IPR024078">
    <property type="entry name" value="LmbE-like_dom_sf"/>
</dbReference>
<dbReference type="PANTHER" id="PTHR12993">
    <property type="entry name" value="N-ACETYLGLUCOSAMINYL-PHOSPHATIDYLINOSITOL DE-N-ACETYLASE-RELATED"/>
    <property type="match status" value="1"/>
</dbReference>
<evidence type="ECO:0000313" key="1">
    <source>
        <dbReference type="EMBL" id="CUJ91415.1"/>
    </source>
</evidence>
<accession>A0A0P1IGU9</accession>